<sequence length="160" mass="17977">MKMGCSIKRESNGKLFLSVCKLKALTNPSNIRIEKEESPCLMAKASQIQEHDSHRAESSSSVSLTTAPKMVINSPCLNGKKELAILEQKESTNPLMAHSFPKSIMPTKLVKPQGFNLRPNMGIQIRVLHQRLKKSQKQEAFELKKRTTMSEHISATFDNK</sequence>
<protein>
    <submittedName>
        <fullName evidence="1">Uncharacterized protein</fullName>
    </submittedName>
</protein>
<reference evidence="1" key="2">
    <citation type="submission" date="2022-01" db="EMBL/GenBank/DDBJ databases">
        <authorList>
            <person name="Yamashiro T."/>
            <person name="Shiraishi A."/>
            <person name="Satake H."/>
            <person name="Nakayama K."/>
        </authorList>
    </citation>
    <scope>NUCLEOTIDE SEQUENCE</scope>
</reference>
<keyword evidence="2" id="KW-1185">Reference proteome</keyword>
<name>A0ABQ5AAN7_9ASTR</name>
<reference evidence="1" key="1">
    <citation type="journal article" date="2022" name="Int. J. Mol. Sci.">
        <title>Draft Genome of Tanacetum Coccineum: Genomic Comparison of Closely Related Tanacetum-Family Plants.</title>
        <authorList>
            <person name="Yamashiro T."/>
            <person name="Shiraishi A."/>
            <person name="Nakayama K."/>
            <person name="Satake H."/>
        </authorList>
    </citation>
    <scope>NUCLEOTIDE SEQUENCE</scope>
</reference>
<gene>
    <name evidence="1" type="ORF">Tco_0819355</name>
</gene>
<evidence type="ECO:0000313" key="1">
    <source>
        <dbReference type="EMBL" id="GJS98185.1"/>
    </source>
</evidence>
<proteinExistence type="predicted"/>
<dbReference type="Proteomes" id="UP001151760">
    <property type="component" value="Unassembled WGS sequence"/>
</dbReference>
<accession>A0ABQ5AAN7</accession>
<evidence type="ECO:0000313" key="2">
    <source>
        <dbReference type="Proteomes" id="UP001151760"/>
    </source>
</evidence>
<comment type="caution">
    <text evidence="1">The sequence shown here is derived from an EMBL/GenBank/DDBJ whole genome shotgun (WGS) entry which is preliminary data.</text>
</comment>
<organism evidence="1 2">
    <name type="scientific">Tanacetum coccineum</name>
    <dbReference type="NCBI Taxonomy" id="301880"/>
    <lineage>
        <taxon>Eukaryota</taxon>
        <taxon>Viridiplantae</taxon>
        <taxon>Streptophyta</taxon>
        <taxon>Embryophyta</taxon>
        <taxon>Tracheophyta</taxon>
        <taxon>Spermatophyta</taxon>
        <taxon>Magnoliopsida</taxon>
        <taxon>eudicotyledons</taxon>
        <taxon>Gunneridae</taxon>
        <taxon>Pentapetalae</taxon>
        <taxon>asterids</taxon>
        <taxon>campanulids</taxon>
        <taxon>Asterales</taxon>
        <taxon>Asteraceae</taxon>
        <taxon>Asteroideae</taxon>
        <taxon>Anthemideae</taxon>
        <taxon>Anthemidinae</taxon>
        <taxon>Tanacetum</taxon>
    </lineage>
</organism>
<dbReference type="EMBL" id="BQNB010012024">
    <property type="protein sequence ID" value="GJS98185.1"/>
    <property type="molecule type" value="Genomic_DNA"/>
</dbReference>